<dbReference type="Gene3D" id="3.30.200.20">
    <property type="entry name" value="Phosphorylase Kinase, domain 1"/>
    <property type="match status" value="1"/>
</dbReference>
<evidence type="ECO:0000313" key="3">
    <source>
        <dbReference type="Proteomes" id="UP001601059"/>
    </source>
</evidence>
<protein>
    <submittedName>
        <fullName evidence="2">Spore coat protein YsxE</fullName>
    </submittedName>
</protein>
<dbReference type="Proteomes" id="UP001601059">
    <property type="component" value="Unassembled WGS sequence"/>
</dbReference>
<name>A0ABW6KGX6_9BACI</name>
<evidence type="ECO:0000259" key="1">
    <source>
        <dbReference type="Pfam" id="PF01636"/>
    </source>
</evidence>
<dbReference type="InterPro" id="IPR011009">
    <property type="entry name" value="Kinase-like_dom_sf"/>
</dbReference>
<proteinExistence type="predicted"/>
<feature type="domain" description="Aminoglycoside phosphotransferase" evidence="1">
    <location>
        <begin position="31"/>
        <end position="248"/>
    </location>
</feature>
<dbReference type="Pfam" id="PF01636">
    <property type="entry name" value="APH"/>
    <property type="match status" value="1"/>
</dbReference>
<dbReference type="EMBL" id="JBIACK010000016">
    <property type="protein sequence ID" value="MFE8703426.1"/>
    <property type="molecule type" value="Genomic_DNA"/>
</dbReference>
<gene>
    <name evidence="2" type="primary">ysxE</name>
    <name evidence="2" type="ORF">ACFYKX_22955</name>
</gene>
<accession>A0ABW6KGX6</accession>
<dbReference type="Gene3D" id="3.90.1200.10">
    <property type="match status" value="1"/>
</dbReference>
<keyword evidence="2" id="KW-0946">Virion</keyword>
<keyword evidence="2" id="KW-0167">Capsid protein</keyword>
<keyword evidence="3" id="KW-1185">Reference proteome</keyword>
<dbReference type="InterPro" id="IPR002575">
    <property type="entry name" value="Aminoglycoside_PTrfase"/>
</dbReference>
<dbReference type="RefSeq" id="WP_389363961.1">
    <property type="nucleotide sequence ID" value="NZ_JBIACK010000016.1"/>
</dbReference>
<dbReference type="PANTHER" id="PTHR39179:SF3">
    <property type="entry name" value="COTS-RELATED PROTEIN"/>
    <property type="match status" value="1"/>
</dbReference>
<dbReference type="InterPro" id="IPR014253">
    <property type="entry name" value="Spore_coat_YsxE"/>
</dbReference>
<organism evidence="2 3">
    <name type="scientific">Cytobacillus spartinae</name>
    <dbReference type="NCBI Taxonomy" id="3299023"/>
    <lineage>
        <taxon>Bacteria</taxon>
        <taxon>Bacillati</taxon>
        <taxon>Bacillota</taxon>
        <taxon>Bacilli</taxon>
        <taxon>Bacillales</taxon>
        <taxon>Bacillaceae</taxon>
        <taxon>Cytobacillus</taxon>
    </lineage>
</organism>
<sequence length="362" mass="43389">MSNVNLLEQTTPILKHYSIKPHFVENFGKVQRVYSDKGVYSLKKISPHHGTDFIRNIQYLFQRGYNRIVPVYPTIDGRYAVLHNQNLYYLMPWLPNEEKENRTERHEQLFRELARLHTLSVREVSINKEEKEEHYEHTIQTWEKETEFVDGFIEECERKWYMSPFELLFCLYYQDISQALQYSTRKFKEWYENTKENTKARAVITHGKISPEHFLYDDRGYAYFINFENSKEGSPLQDLLPFLSRYVNTLPKQCEECVTWIYNYFKYFPLKEDEMLLFLSYFAHPGPILRVLEQYHKSSNKNKNERKLVQSLQKQYWLLKNTEYIIMRIEEIEREKKAEAEAAARAKAEAEANASSQDGAQS</sequence>
<dbReference type="SUPFAM" id="SSF56112">
    <property type="entry name" value="Protein kinase-like (PK-like)"/>
    <property type="match status" value="1"/>
</dbReference>
<dbReference type="InterPro" id="IPR047175">
    <property type="entry name" value="CotS-like"/>
</dbReference>
<comment type="caution">
    <text evidence="2">The sequence shown here is derived from an EMBL/GenBank/DDBJ whole genome shotgun (WGS) entry which is preliminary data.</text>
</comment>
<dbReference type="PANTHER" id="PTHR39179">
    <property type="entry name" value="SPORE COAT PROTEIN I"/>
    <property type="match status" value="1"/>
</dbReference>
<reference evidence="2 3" key="1">
    <citation type="submission" date="2024-08" db="EMBL/GenBank/DDBJ databases">
        <title>Two novel Cytobacillus novel species.</title>
        <authorList>
            <person name="Liu G."/>
        </authorList>
    </citation>
    <scope>NUCLEOTIDE SEQUENCE [LARGE SCALE GENOMIC DNA]</scope>
    <source>
        <strain evidence="2 3">FJAT-54145</strain>
    </source>
</reference>
<evidence type="ECO:0000313" key="2">
    <source>
        <dbReference type="EMBL" id="MFE8703426.1"/>
    </source>
</evidence>
<dbReference type="NCBIfam" id="TIGR02904">
    <property type="entry name" value="spore_ysxE"/>
    <property type="match status" value="1"/>
</dbReference>